<dbReference type="PANTHER" id="PTHR35004">
    <property type="entry name" value="TRANSPOSASE RV3428C-RELATED"/>
    <property type="match status" value="1"/>
</dbReference>
<dbReference type="GO" id="GO:0015074">
    <property type="term" value="P:DNA integration"/>
    <property type="evidence" value="ECO:0007669"/>
    <property type="project" value="InterPro"/>
</dbReference>
<evidence type="ECO:0000313" key="3">
    <source>
        <dbReference type="EMBL" id="CAA9590977.1"/>
    </source>
</evidence>
<dbReference type="NCBIfam" id="NF033546">
    <property type="entry name" value="transpos_IS21"/>
    <property type="match status" value="1"/>
</dbReference>
<feature type="region of interest" description="Disordered" evidence="1">
    <location>
        <begin position="506"/>
        <end position="565"/>
    </location>
</feature>
<feature type="compositionally biased region" description="Basic and acidic residues" evidence="1">
    <location>
        <begin position="38"/>
        <end position="58"/>
    </location>
</feature>
<protein>
    <submittedName>
        <fullName evidence="3">Mobile element protein</fullName>
    </submittedName>
</protein>
<organism evidence="3">
    <name type="scientific">uncultured Synechococcales cyanobacterium</name>
    <dbReference type="NCBI Taxonomy" id="1936017"/>
    <lineage>
        <taxon>Bacteria</taxon>
        <taxon>Bacillati</taxon>
        <taxon>Cyanobacteriota</taxon>
        <taxon>Cyanophyceae</taxon>
        <taxon>Synechococcales</taxon>
        <taxon>environmental samples</taxon>
    </lineage>
</organism>
<dbReference type="AlphaFoldDB" id="A0A6J4VVR6"/>
<evidence type="ECO:0000259" key="2">
    <source>
        <dbReference type="PROSITE" id="PS50994"/>
    </source>
</evidence>
<name>A0A6J4VVR6_9CYAN</name>
<proteinExistence type="predicted"/>
<dbReference type="EMBL" id="CADCWO010000278">
    <property type="protein sequence ID" value="CAA9590977.1"/>
    <property type="molecule type" value="Genomic_DNA"/>
</dbReference>
<feature type="domain" description="Integrase catalytic" evidence="2">
    <location>
        <begin position="125"/>
        <end position="312"/>
    </location>
</feature>
<evidence type="ECO:0000256" key="1">
    <source>
        <dbReference type="SAM" id="MobiDB-lite"/>
    </source>
</evidence>
<dbReference type="PANTHER" id="PTHR35004:SF7">
    <property type="entry name" value="INTEGRASE PROTEIN"/>
    <property type="match status" value="1"/>
</dbReference>
<sequence length="576" mass="65186">MPGPIKIQQLQLYMKAKESGCAQTTAAAKAGISVRTARRIDKGEHRPQQGRPHDWRTRPDPLFKVWDSDLKPMLEQEPRLEPMTLFEHLQEQYPGCYDSQLRTLQRRVQQWKAAQGKPKSVIFEIRHEPGEMGLSDFTQLKGLTITINGNPFQHLLYHYRLAYSGWQYVQVIQGGESFVGLSNGLQNALAACGGIPHTHRTDSLSAAYRNTGGRNPRLTRMYEEVCAHYRLQPTRNNLGVAHENGAIESSHGHFKRRLAQALYRRGSFEFASVSAYQAFIEQVIVKLNAKQARKFEQEQPCLQPLPRYRYPDYEVISGRVSCHSTLSIRCILYTVPSRLVGQRLTLHLYHDWIIGFMGTTVVVELSRIYVPGHEKLRRARCINYRHVIDSLRRKSRAFLYCQWQQQLLPNDQWRALWQQLRASFEPDLAARLIVEALYLAATHDKEAAVAAFVEAQLQQGRLTLASLQNQFQTHLGYPKLCCVQSVQHCLSSYDQLLSCAPIESLSEPEPGAQTPEADSLPLPMGSDRTASNSRALVLCPVPPGLGRGGSQPPRPSPYDPRPQRGAAALRQVLGEL</sequence>
<dbReference type="InterPro" id="IPR012337">
    <property type="entry name" value="RNaseH-like_sf"/>
</dbReference>
<feature type="region of interest" description="Disordered" evidence="1">
    <location>
        <begin position="36"/>
        <end position="58"/>
    </location>
</feature>
<reference evidence="3" key="1">
    <citation type="submission" date="2020-02" db="EMBL/GenBank/DDBJ databases">
        <authorList>
            <person name="Meier V. D."/>
        </authorList>
    </citation>
    <scope>NUCLEOTIDE SEQUENCE</scope>
    <source>
        <strain evidence="3">AVDCRST_MAG81</strain>
    </source>
</reference>
<gene>
    <name evidence="3" type="ORF">AVDCRST_MAG81-5342</name>
</gene>
<dbReference type="PROSITE" id="PS50994">
    <property type="entry name" value="INTEGRASE"/>
    <property type="match status" value="1"/>
</dbReference>
<dbReference type="SUPFAM" id="SSF53098">
    <property type="entry name" value="Ribonuclease H-like"/>
    <property type="match status" value="1"/>
</dbReference>
<accession>A0A6J4VVR6</accession>
<dbReference type="InterPro" id="IPR001584">
    <property type="entry name" value="Integrase_cat-core"/>
</dbReference>